<gene>
    <name evidence="1" type="ORF">ERS852502_02183</name>
</gene>
<protein>
    <submittedName>
        <fullName evidence="1">Uncharacterized protein</fullName>
    </submittedName>
</protein>
<dbReference type="AlphaFoldDB" id="A0A174ZWI5"/>
<evidence type="ECO:0000313" key="1">
    <source>
        <dbReference type="EMBL" id="CUQ90422.1"/>
    </source>
</evidence>
<sequence length="37" mass="4234">MEQALAYVCCSAEESRVKVQKYRSDSDLLHGCSEKIR</sequence>
<proteinExistence type="predicted"/>
<accession>A0A174ZWI5</accession>
<name>A0A174ZWI5_9FIRM</name>
<reference evidence="1 2" key="1">
    <citation type="submission" date="2015-09" db="EMBL/GenBank/DDBJ databases">
        <authorList>
            <consortium name="Pathogen Informatics"/>
        </authorList>
    </citation>
    <scope>NUCLEOTIDE SEQUENCE [LARGE SCALE GENOMIC DNA]</scope>
    <source>
        <strain evidence="1 2">2789STDY5834889</strain>
    </source>
</reference>
<evidence type="ECO:0000313" key="2">
    <source>
        <dbReference type="Proteomes" id="UP000078383"/>
    </source>
</evidence>
<dbReference type="Proteomes" id="UP000078383">
    <property type="component" value="Unassembled WGS sequence"/>
</dbReference>
<dbReference type="EMBL" id="CZBX01000010">
    <property type="protein sequence ID" value="CUQ90422.1"/>
    <property type="molecule type" value="Genomic_DNA"/>
</dbReference>
<organism evidence="1 2">
    <name type="scientific">[Ruminococcus] torques</name>
    <dbReference type="NCBI Taxonomy" id="33039"/>
    <lineage>
        <taxon>Bacteria</taxon>
        <taxon>Bacillati</taxon>
        <taxon>Bacillota</taxon>
        <taxon>Clostridia</taxon>
        <taxon>Lachnospirales</taxon>
        <taxon>Lachnospiraceae</taxon>
        <taxon>Mediterraneibacter</taxon>
    </lineage>
</organism>